<dbReference type="Proteomes" id="UP000823399">
    <property type="component" value="Unassembled WGS sequence"/>
</dbReference>
<comment type="caution">
    <text evidence="2">The sequence shown here is derived from an EMBL/GenBank/DDBJ whole genome shotgun (WGS) entry which is preliminary data.</text>
</comment>
<sequence>MTQSTPPASSPHGSDSSDATHHMPNTDMHMGQLPGPEPACIPHPGYATYHPGYVTYHPYGVPPHWTCGPAPPYAPVVPSPGAGAGVARHAFQAGQNGYYPPGGANPHAYAPPIPHQGILNQHHGPGLSVGSTSLSLPQAPGCQKQVRQRRKVKKSELRSSGIENDPLFKPVLDEYGQPKGKFVCAMDGRIIGPSGYLVRIPTLMIDVSHHHVVVISYTRGDSYKRHLDNGTCERSTAVGALPSYPATTSSASPAPVAAPTMAFAYAYPCPYPRFSPSMSQNVQSGTPGFTNPVLFSRLEEEEDEEEDDSDFWEANEI</sequence>
<name>A0A9P7F5B6_9AGAM</name>
<protein>
    <submittedName>
        <fullName evidence="2">Uncharacterized protein</fullName>
    </submittedName>
</protein>
<feature type="region of interest" description="Disordered" evidence="1">
    <location>
        <begin position="1"/>
        <end position="36"/>
    </location>
</feature>
<gene>
    <name evidence="2" type="ORF">F5147DRAFT_837306</name>
</gene>
<evidence type="ECO:0000313" key="2">
    <source>
        <dbReference type="EMBL" id="KAG2107723.1"/>
    </source>
</evidence>
<accession>A0A9P7F5B6</accession>
<keyword evidence="3" id="KW-1185">Reference proteome</keyword>
<evidence type="ECO:0000256" key="1">
    <source>
        <dbReference type="SAM" id="MobiDB-lite"/>
    </source>
</evidence>
<organism evidence="2 3">
    <name type="scientific">Suillus discolor</name>
    <dbReference type="NCBI Taxonomy" id="1912936"/>
    <lineage>
        <taxon>Eukaryota</taxon>
        <taxon>Fungi</taxon>
        <taxon>Dikarya</taxon>
        <taxon>Basidiomycota</taxon>
        <taxon>Agaricomycotina</taxon>
        <taxon>Agaricomycetes</taxon>
        <taxon>Agaricomycetidae</taxon>
        <taxon>Boletales</taxon>
        <taxon>Suillineae</taxon>
        <taxon>Suillaceae</taxon>
        <taxon>Suillus</taxon>
    </lineage>
</organism>
<feature type="region of interest" description="Disordered" evidence="1">
    <location>
        <begin position="298"/>
        <end position="317"/>
    </location>
</feature>
<proteinExistence type="predicted"/>
<dbReference type="GeneID" id="64706314"/>
<feature type="compositionally biased region" description="Polar residues" evidence="1">
    <location>
        <begin position="1"/>
        <end position="17"/>
    </location>
</feature>
<dbReference type="RefSeq" id="XP_041292454.1">
    <property type="nucleotide sequence ID" value="XM_041444055.1"/>
</dbReference>
<feature type="compositionally biased region" description="Acidic residues" evidence="1">
    <location>
        <begin position="299"/>
        <end position="317"/>
    </location>
</feature>
<dbReference type="EMBL" id="JABBWM010000030">
    <property type="protein sequence ID" value="KAG2107723.1"/>
    <property type="molecule type" value="Genomic_DNA"/>
</dbReference>
<dbReference type="AlphaFoldDB" id="A0A9P7F5B6"/>
<reference evidence="2" key="1">
    <citation type="journal article" date="2020" name="New Phytol.">
        <title>Comparative genomics reveals dynamic genome evolution in host specialist ectomycorrhizal fungi.</title>
        <authorList>
            <person name="Lofgren L.A."/>
            <person name="Nguyen N.H."/>
            <person name="Vilgalys R."/>
            <person name="Ruytinx J."/>
            <person name="Liao H.L."/>
            <person name="Branco S."/>
            <person name="Kuo A."/>
            <person name="LaButti K."/>
            <person name="Lipzen A."/>
            <person name="Andreopoulos W."/>
            <person name="Pangilinan J."/>
            <person name="Riley R."/>
            <person name="Hundley H."/>
            <person name="Na H."/>
            <person name="Barry K."/>
            <person name="Grigoriev I.V."/>
            <person name="Stajich J.E."/>
            <person name="Kennedy P.G."/>
        </authorList>
    </citation>
    <scope>NUCLEOTIDE SEQUENCE</scope>
    <source>
        <strain evidence="2">FC423</strain>
    </source>
</reference>
<evidence type="ECO:0000313" key="3">
    <source>
        <dbReference type="Proteomes" id="UP000823399"/>
    </source>
</evidence>